<protein>
    <submittedName>
        <fullName evidence="1">Uncharacterized protein</fullName>
    </submittedName>
</protein>
<reference evidence="2" key="1">
    <citation type="journal article" date="2022" name="Mol. Ecol. Resour.">
        <title>The genomes of chicory, endive, great burdock and yacon provide insights into Asteraceae palaeo-polyploidization history and plant inulin production.</title>
        <authorList>
            <person name="Fan W."/>
            <person name="Wang S."/>
            <person name="Wang H."/>
            <person name="Wang A."/>
            <person name="Jiang F."/>
            <person name="Liu H."/>
            <person name="Zhao H."/>
            <person name="Xu D."/>
            <person name="Zhang Y."/>
        </authorList>
    </citation>
    <scope>NUCLEOTIDE SEQUENCE [LARGE SCALE GENOMIC DNA]</scope>
    <source>
        <strain evidence="2">cv. Yunnan</strain>
    </source>
</reference>
<organism evidence="1 2">
    <name type="scientific">Smallanthus sonchifolius</name>
    <dbReference type="NCBI Taxonomy" id="185202"/>
    <lineage>
        <taxon>Eukaryota</taxon>
        <taxon>Viridiplantae</taxon>
        <taxon>Streptophyta</taxon>
        <taxon>Embryophyta</taxon>
        <taxon>Tracheophyta</taxon>
        <taxon>Spermatophyta</taxon>
        <taxon>Magnoliopsida</taxon>
        <taxon>eudicotyledons</taxon>
        <taxon>Gunneridae</taxon>
        <taxon>Pentapetalae</taxon>
        <taxon>asterids</taxon>
        <taxon>campanulids</taxon>
        <taxon>Asterales</taxon>
        <taxon>Asteraceae</taxon>
        <taxon>Asteroideae</taxon>
        <taxon>Heliantheae alliance</taxon>
        <taxon>Millerieae</taxon>
        <taxon>Smallanthus</taxon>
    </lineage>
</organism>
<reference evidence="1 2" key="2">
    <citation type="journal article" date="2022" name="Mol. Ecol. Resour.">
        <title>The genomes of chicory, endive, great burdock and yacon provide insights into Asteraceae paleo-polyploidization history and plant inulin production.</title>
        <authorList>
            <person name="Fan W."/>
            <person name="Wang S."/>
            <person name="Wang H."/>
            <person name="Wang A."/>
            <person name="Jiang F."/>
            <person name="Liu H."/>
            <person name="Zhao H."/>
            <person name="Xu D."/>
            <person name="Zhang Y."/>
        </authorList>
    </citation>
    <scope>NUCLEOTIDE SEQUENCE [LARGE SCALE GENOMIC DNA]</scope>
    <source>
        <strain evidence="2">cv. Yunnan</strain>
        <tissue evidence="1">Leaves</tissue>
    </source>
</reference>
<evidence type="ECO:0000313" key="1">
    <source>
        <dbReference type="EMBL" id="KAI3829364.1"/>
    </source>
</evidence>
<evidence type="ECO:0000313" key="2">
    <source>
        <dbReference type="Proteomes" id="UP001056120"/>
    </source>
</evidence>
<sequence>MDLFGPTNVMCMGKKSYCLVITDNYTRFSWVYFLRTKNETAEILKSFILRVENQSNQKVKTIRCDQGTEFKNQTLNCFCKSKGIQRQYGAPRTSQQNGLVQPAMFKIEFSLSNLSTKNLMNCGSIEFPFLKPFGCPCTILITSGVLPKFGAKSDEGYFVGYFSQSKAYRVFNTRTRIIKESANVECREHIPCEQGKGPD</sequence>
<proteinExistence type="predicted"/>
<comment type="caution">
    <text evidence="1">The sequence shown here is derived from an EMBL/GenBank/DDBJ whole genome shotgun (WGS) entry which is preliminary data.</text>
</comment>
<dbReference type="EMBL" id="CM042018">
    <property type="protein sequence ID" value="KAI3829364.1"/>
    <property type="molecule type" value="Genomic_DNA"/>
</dbReference>
<dbReference type="Proteomes" id="UP001056120">
    <property type="component" value="Linkage Group LG01"/>
</dbReference>
<name>A0ACB9KAR8_9ASTR</name>
<gene>
    <name evidence="1" type="ORF">L1987_03486</name>
</gene>
<accession>A0ACB9KAR8</accession>
<keyword evidence="2" id="KW-1185">Reference proteome</keyword>